<organism evidence="1">
    <name type="scientific">Arundo donax</name>
    <name type="common">Giant reed</name>
    <name type="synonym">Donax arundinaceus</name>
    <dbReference type="NCBI Taxonomy" id="35708"/>
    <lineage>
        <taxon>Eukaryota</taxon>
        <taxon>Viridiplantae</taxon>
        <taxon>Streptophyta</taxon>
        <taxon>Embryophyta</taxon>
        <taxon>Tracheophyta</taxon>
        <taxon>Spermatophyta</taxon>
        <taxon>Magnoliopsida</taxon>
        <taxon>Liliopsida</taxon>
        <taxon>Poales</taxon>
        <taxon>Poaceae</taxon>
        <taxon>PACMAD clade</taxon>
        <taxon>Arundinoideae</taxon>
        <taxon>Arundineae</taxon>
        <taxon>Arundo</taxon>
    </lineage>
</organism>
<evidence type="ECO:0000313" key="1">
    <source>
        <dbReference type="EMBL" id="JAD48833.1"/>
    </source>
</evidence>
<name>A0A0A9AG20_ARUDO</name>
<dbReference type="EMBL" id="GBRH01249062">
    <property type="protein sequence ID" value="JAD48833.1"/>
    <property type="molecule type" value="Transcribed_RNA"/>
</dbReference>
<protein>
    <submittedName>
        <fullName evidence="1">Uncharacterized protein</fullName>
    </submittedName>
</protein>
<reference evidence="1" key="1">
    <citation type="submission" date="2014-09" db="EMBL/GenBank/DDBJ databases">
        <authorList>
            <person name="Magalhaes I.L.F."/>
            <person name="Oliveira U."/>
            <person name="Santos F.R."/>
            <person name="Vidigal T.H.D.A."/>
            <person name="Brescovit A.D."/>
            <person name="Santos A.J."/>
        </authorList>
    </citation>
    <scope>NUCLEOTIDE SEQUENCE</scope>
    <source>
        <tissue evidence="1">Shoot tissue taken approximately 20 cm above the soil surface</tissue>
    </source>
</reference>
<sequence>MNRNPNKKPTSLLKSKSSY</sequence>
<reference evidence="1" key="2">
    <citation type="journal article" date="2015" name="Data Brief">
        <title>Shoot transcriptome of the giant reed, Arundo donax.</title>
        <authorList>
            <person name="Barrero R.A."/>
            <person name="Guerrero F.D."/>
            <person name="Moolhuijzen P."/>
            <person name="Goolsby J.A."/>
            <person name="Tidwell J."/>
            <person name="Bellgard S.E."/>
            <person name="Bellgard M.I."/>
        </authorList>
    </citation>
    <scope>NUCLEOTIDE SEQUENCE</scope>
    <source>
        <tissue evidence="1">Shoot tissue taken approximately 20 cm above the soil surface</tissue>
    </source>
</reference>
<proteinExistence type="predicted"/>
<dbReference type="AlphaFoldDB" id="A0A0A9AG20"/>
<accession>A0A0A9AG20</accession>